<keyword evidence="3" id="KW-1185">Reference proteome</keyword>
<reference evidence="2 3" key="1">
    <citation type="journal article" date="2013" name="Stand. Genomic Sci.">
        <title>Genomic Encyclopedia of Type Strains, Phase I: The one thousand microbial genomes (KMG-I) project.</title>
        <authorList>
            <person name="Kyrpides N.C."/>
            <person name="Woyke T."/>
            <person name="Eisen J.A."/>
            <person name="Garrity G."/>
            <person name="Lilburn T.G."/>
            <person name="Beck B.J."/>
            <person name="Whitman W.B."/>
            <person name="Hugenholtz P."/>
            <person name="Klenk H.P."/>
        </authorList>
    </citation>
    <scope>NUCLEOTIDE SEQUENCE [LARGE SCALE GENOMIC DNA]</scope>
    <source>
        <strain evidence="2 3">DSM 45044</strain>
    </source>
</reference>
<comment type="caution">
    <text evidence="2">The sequence shown here is derived from an EMBL/GenBank/DDBJ whole genome shotgun (WGS) entry which is preliminary data.</text>
</comment>
<dbReference type="EMBL" id="VLLL01000005">
    <property type="protein sequence ID" value="TWJ15639.1"/>
    <property type="molecule type" value="Genomic_DNA"/>
</dbReference>
<evidence type="ECO:0000313" key="3">
    <source>
        <dbReference type="Proteomes" id="UP000321617"/>
    </source>
</evidence>
<sequence>MAVTRDVTGGDLYSLWRVANITLPTVEKVFADQSNVVHECSSADEDKFGRCHSEWARICLSLEIALSYNAVMLKSASVGLTFAVSEFAFTDGETSAQITSAGQELIDILSDPNLHDPDDNLTGDERPGPPSDPDVPEDH</sequence>
<feature type="region of interest" description="Disordered" evidence="1">
    <location>
        <begin position="109"/>
        <end position="139"/>
    </location>
</feature>
<evidence type="ECO:0000313" key="2">
    <source>
        <dbReference type="EMBL" id="TWJ15639.1"/>
    </source>
</evidence>
<organism evidence="2 3">
    <name type="scientific">Stackebrandtia albiflava</name>
    <dbReference type="NCBI Taxonomy" id="406432"/>
    <lineage>
        <taxon>Bacteria</taxon>
        <taxon>Bacillati</taxon>
        <taxon>Actinomycetota</taxon>
        <taxon>Actinomycetes</taxon>
        <taxon>Glycomycetales</taxon>
        <taxon>Glycomycetaceae</taxon>
        <taxon>Stackebrandtia</taxon>
    </lineage>
</organism>
<dbReference type="AlphaFoldDB" id="A0A562VCN4"/>
<name>A0A562VCN4_9ACTN</name>
<dbReference type="OrthoDB" id="3291728at2"/>
<accession>A0A562VCN4</accession>
<gene>
    <name evidence="2" type="ORF">LX16_1350</name>
</gene>
<dbReference type="RefSeq" id="WP_147134656.1">
    <property type="nucleotide sequence ID" value="NZ_BAABIJ010000001.1"/>
</dbReference>
<evidence type="ECO:0000256" key="1">
    <source>
        <dbReference type="SAM" id="MobiDB-lite"/>
    </source>
</evidence>
<dbReference type="Proteomes" id="UP000321617">
    <property type="component" value="Unassembled WGS sequence"/>
</dbReference>
<protein>
    <submittedName>
        <fullName evidence="2">Uncharacterized protein</fullName>
    </submittedName>
</protein>
<proteinExistence type="predicted"/>
<feature type="compositionally biased region" description="Basic and acidic residues" evidence="1">
    <location>
        <begin position="113"/>
        <end position="127"/>
    </location>
</feature>